<feature type="region of interest" description="Disordered" evidence="1">
    <location>
        <begin position="115"/>
        <end position="148"/>
    </location>
</feature>
<dbReference type="EMBL" id="SSSM01000005">
    <property type="protein sequence ID" value="THG29312.1"/>
    <property type="molecule type" value="Genomic_DNA"/>
</dbReference>
<sequence>MDESDGVVESIDVQTRVAAGAVVQSVEQVARFRSGISNIRAQRERSDAQHLETRASVIAKAESAELKAPARLNGPSGPQPMNAVLSELVPTHESKTIDGEARSANARRLAALDYPGVLSLEDGPQEHRGPSSRRPTSPRRERDDGLER</sequence>
<dbReference type="Proteomes" id="UP000309133">
    <property type="component" value="Unassembled WGS sequence"/>
</dbReference>
<reference evidence="2 3" key="1">
    <citation type="submission" date="2019-04" db="EMBL/GenBank/DDBJ databases">
        <authorList>
            <person name="Jiang L."/>
        </authorList>
    </citation>
    <scope>NUCLEOTIDE SEQUENCE [LARGE SCALE GENOMIC DNA]</scope>
    <source>
        <strain evidence="2 3">YIM 131853</strain>
    </source>
</reference>
<evidence type="ECO:0000256" key="1">
    <source>
        <dbReference type="SAM" id="MobiDB-lite"/>
    </source>
</evidence>
<proteinExistence type="predicted"/>
<comment type="caution">
    <text evidence="2">The sequence shown here is derived from an EMBL/GenBank/DDBJ whole genome shotgun (WGS) entry which is preliminary data.</text>
</comment>
<gene>
    <name evidence="2" type="ORF">E6C64_11365</name>
</gene>
<accession>A0A4S4FHM7</accession>
<evidence type="ECO:0000313" key="2">
    <source>
        <dbReference type="EMBL" id="THG29312.1"/>
    </source>
</evidence>
<keyword evidence="3" id="KW-1185">Reference proteome</keyword>
<dbReference type="AlphaFoldDB" id="A0A4S4FHM7"/>
<dbReference type="RefSeq" id="WP_136427642.1">
    <property type="nucleotide sequence ID" value="NZ_SSSM01000005.1"/>
</dbReference>
<evidence type="ECO:0000313" key="3">
    <source>
        <dbReference type="Proteomes" id="UP000309133"/>
    </source>
</evidence>
<protein>
    <submittedName>
        <fullName evidence="2">Uncharacterized protein</fullName>
    </submittedName>
</protein>
<organism evidence="2 3">
    <name type="scientific">Naasia lichenicola</name>
    <dbReference type="NCBI Taxonomy" id="2565933"/>
    <lineage>
        <taxon>Bacteria</taxon>
        <taxon>Bacillati</taxon>
        <taxon>Actinomycetota</taxon>
        <taxon>Actinomycetes</taxon>
        <taxon>Micrococcales</taxon>
        <taxon>Microbacteriaceae</taxon>
        <taxon>Naasia</taxon>
    </lineage>
</organism>
<feature type="compositionally biased region" description="Basic and acidic residues" evidence="1">
    <location>
        <begin position="138"/>
        <end position="148"/>
    </location>
</feature>
<name>A0A4S4FHM7_9MICO</name>